<dbReference type="PIR" id="T28322">
    <property type="entry name" value="T28322"/>
</dbReference>
<evidence type="ECO:0000256" key="1">
    <source>
        <dbReference type="SAM" id="Phobius"/>
    </source>
</evidence>
<feature type="transmembrane region" description="Helical" evidence="1">
    <location>
        <begin position="58"/>
        <end position="81"/>
    </location>
</feature>
<organism evidence="2 3">
    <name type="scientific">Melanoplus sanguinipes entomopoxvirus</name>
    <name type="common">MsEPV</name>
    <dbReference type="NCBI Taxonomy" id="83191"/>
    <lineage>
        <taxon>Viruses</taxon>
        <taxon>Varidnaviria</taxon>
        <taxon>Bamfordvirae</taxon>
        <taxon>Nucleocytoviricota</taxon>
        <taxon>Pokkesviricetes</taxon>
        <taxon>Chitovirales</taxon>
        <taxon>Poxviridae</taxon>
        <taxon>Entomopoxvirinae</taxon>
        <taxon>Deltaentomopoxvirus</taxon>
        <taxon>Deltaentomopoxvirus msanguinipes</taxon>
    </lineage>
</organism>
<evidence type="ECO:0000313" key="2">
    <source>
        <dbReference type="EMBL" id="AAC97778.1"/>
    </source>
</evidence>
<proteinExistence type="predicted"/>
<keyword evidence="1" id="KW-1133">Transmembrane helix</keyword>
<reference evidence="2 3" key="1">
    <citation type="journal article" date="1999" name="J. Virol.">
        <title>The genome of Melanoplus sanguinipes entomopoxvirus.</title>
        <authorList>
            <person name="Afonso C.L."/>
            <person name="Tulman E.R."/>
            <person name="Lu Z."/>
            <person name="Oma E."/>
            <person name="Kutish G.F."/>
            <person name="Rock D.L."/>
        </authorList>
    </citation>
    <scope>NUCLEOTIDE SEQUENCE [LARGE SCALE GENOMIC DNA]</scope>
    <source>
        <strain evidence="2">Tucson</strain>
    </source>
</reference>
<keyword evidence="1" id="KW-0812">Transmembrane</keyword>
<keyword evidence="3" id="KW-1185">Reference proteome</keyword>
<dbReference type="KEGG" id="vg:1449773"/>
<dbReference type="GeneID" id="1449773"/>
<accession>Q9YVT1</accession>
<sequence>MEDQKRSTNSIIKNLTRLFPNPTNSRNIIILLLFITFILSILFIIIQNYTDDLNSGWLLALTYIDIILIVICFLIHINLIYQNQIEKIGYKSL</sequence>
<gene>
    <name evidence="2" type="primary">MSV161</name>
</gene>
<name>Q9YVT1_MSEPV</name>
<keyword evidence="1" id="KW-0472">Membrane</keyword>
<evidence type="ECO:0000313" key="3">
    <source>
        <dbReference type="Proteomes" id="UP000172353"/>
    </source>
</evidence>
<feature type="transmembrane region" description="Helical" evidence="1">
    <location>
        <begin position="27"/>
        <end position="46"/>
    </location>
</feature>
<dbReference type="RefSeq" id="NP_048232.1">
    <property type="nucleotide sequence ID" value="NC_001993.1"/>
</dbReference>
<dbReference type="Proteomes" id="UP000172353">
    <property type="component" value="Segment"/>
</dbReference>
<protein>
    <submittedName>
        <fullName evidence="2">ORF MSV161 putative Helothis armigera EPV ORF F2 protein, similar to GB:AF019224</fullName>
    </submittedName>
</protein>
<organismHost>
    <name type="scientific">Melanoplus sanguinipes</name>
    <name type="common">Migratory grasshopper</name>
    <dbReference type="NCBI Taxonomy" id="65742"/>
</organismHost>
<dbReference type="EMBL" id="AF063866">
    <property type="protein sequence ID" value="AAC97778.1"/>
    <property type="molecule type" value="Genomic_DNA"/>
</dbReference>